<dbReference type="SUPFAM" id="SSF46689">
    <property type="entry name" value="Homeodomain-like"/>
    <property type="match status" value="1"/>
</dbReference>
<keyword evidence="2" id="KW-1185">Reference proteome</keyword>
<reference evidence="1 2" key="1">
    <citation type="submission" date="2024-05" db="EMBL/GenBank/DDBJ databases">
        <title>Genome Sequence and Characterization of the New Strain Purple Sulfur Bacterium of Genus Thioalkalicoccus.</title>
        <authorList>
            <person name="Bryantseva I.A."/>
            <person name="Kyndt J.A."/>
            <person name="Imhoff J.F."/>
        </authorList>
    </citation>
    <scope>NUCLEOTIDE SEQUENCE [LARGE SCALE GENOMIC DNA]</scope>
    <source>
        <strain evidence="1 2">Um2</strain>
    </source>
</reference>
<dbReference type="InterPro" id="IPR007367">
    <property type="entry name" value="DUF433"/>
</dbReference>
<organism evidence="1 2">
    <name type="scientific">Thioalkalicoccus limnaeus</name>
    <dbReference type="NCBI Taxonomy" id="120681"/>
    <lineage>
        <taxon>Bacteria</taxon>
        <taxon>Pseudomonadati</taxon>
        <taxon>Pseudomonadota</taxon>
        <taxon>Gammaproteobacteria</taxon>
        <taxon>Chromatiales</taxon>
        <taxon>Chromatiaceae</taxon>
        <taxon>Thioalkalicoccus</taxon>
    </lineage>
</organism>
<dbReference type="PANTHER" id="PTHR34849">
    <property type="entry name" value="SSL5025 PROTEIN"/>
    <property type="match status" value="1"/>
</dbReference>
<dbReference type="InterPro" id="IPR009057">
    <property type="entry name" value="Homeodomain-like_sf"/>
</dbReference>
<protein>
    <submittedName>
        <fullName evidence="1">DUF433 domain-containing protein</fullName>
    </submittedName>
</protein>
<dbReference type="Gene3D" id="1.10.10.10">
    <property type="entry name" value="Winged helix-like DNA-binding domain superfamily/Winged helix DNA-binding domain"/>
    <property type="match status" value="1"/>
</dbReference>
<dbReference type="Pfam" id="PF04255">
    <property type="entry name" value="DUF433"/>
    <property type="match status" value="1"/>
</dbReference>
<evidence type="ECO:0000313" key="1">
    <source>
        <dbReference type="EMBL" id="MEY6433534.1"/>
    </source>
</evidence>
<gene>
    <name evidence="1" type="ORF">ABC977_14095</name>
</gene>
<dbReference type="PANTHER" id="PTHR34849:SF5">
    <property type="entry name" value="SSL2733 PROTEIN"/>
    <property type="match status" value="1"/>
</dbReference>
<evidence type="ECO:0000313" key="2">
    <source>
        <dbReference type="Proteomes" id="UP001564408"/>
    </source>
</evidence>
<dbReference type="EMBL" id="JBDKXB010000023">
    <property type="protein sequence ID" value="MEY6433534.1"/>
    <property type="molecule type" value="Genomic_DNA"/>
</dbReference>
<comment type="caution">
    <text evidence="1">The sequence shown here is derived from an EMBL/GenBank/DDBJ whole genome shotgun (WGS) entry which is preliminary data.</text>
</comment>
<sequence length="81" mass="8969">MTDAINEWITIDPEVRGGKPCIRGTRITVYDVLEYLAGGMSEQEILADFPSLASEHLRAVLMFAAQRERRLAVGTPHEIAA</sequence>
<dbReference type="RefSeq" id="WP_369667920.1">
    <property type="nucleotide sequence ID" value="NZ_JBDKXB010000023.1"/>
</dbReference>
<name>A0ABV4BHS7_9GAMM</name>
<dbReference type="Proteomes" id="UP001564408">
    <property type="component" value="Unassembled WGS sequence"/>
</dbReference>
<accession>A0ABV4BHS7</accession>
<proteinExistence type="predicted"/>
<dbReference type="InterPro" id="IPR036388">
    <property type="entry name" value="WH-like_DNA-bd_sf"/>
</dbReference>